<evidence type="ECO:0000256" key="8">
    <source>
        <dbReference type="ARBA" id="ARBA00023065"/>
    </source>
</evidence>
<evidence type="ECO:0000256" key="2">
    <source>
        <dbReference type="ARBA" id="ARBA00006434"/>
    </source>
</evidence>
<dbReference type="GO" id="GO:0070062">
    <property type="term" value="C:extracellular exosome"/>
    <property type="evidence" value="ECO:0007669"/>
    <property type="project" value="TreeGrafter"/>
</dbReference>
<keyword evidence="4" id="KW-1003">Cell membrane</keyword>
<feature type="transmembrane region" description="Helical" evidence="12">
    <location>
        <begin position="64"/>
        <end position="89"/>
    </location>
</feature>
<evidence type="ECO:0000256" key="5">
    <source>
        <dbReference type="ARBA" id="ARBA00022692"/>
    </source>
</evidence>
<keyword evidence="9 12" id="KW-0472">Membrane</keyword>
<evidence type="ECO:0000256" key="3">
    <source>
        <dbReference type="ARBA" id="ARBA00022448"/>
    </source>
</evidence>
<name>A0A1A8QXH4_9TELE</name>
<reference evidence="13" key="2">
    <citation type="submission" date="2016-06" db="EMBL/GenBank/DDBJ databases">
        <title>The genome of a short-lived fish provides insights into sex chromosome evolution and the genetic control of aging.</title>
        <authorList>
            <person name="Reichwald K."/>
            <person name="Felder M."/>
            <person name="Petzold A."/>
            <person name="Koch P."/>
            <person name="Groth M."/>
            <person name="Platzer M."/>
        </authorList>
    </citation>
    <scope>NUCLEOTIDE SEQUENCE</scope>
    <source>
        <tissue evidence="13">Brain</tissue>
    </source>
</reference>
<dbReference type="GO" id="GO:0006814">
    <property type="term" value="P:sodium ion transport"/>
    <property type="evidence" value="ECO:0007669"/>
    <property type="project" value="UniProtKB-KW"/>
</dbReference>
<dbReference type="AlphaFoldDB" id="A0A1A8QXH4"/>
<comment type="subcellular location">
    <subcellularLocation>
        <location evidence="1">Cell membrane</location>
        <topology evidence="1">Multi-pass membrane protein</topology>
    </subcellularLocation>
</comment>
<gene>
    <name evidence="13" type="primary">SLC5A5</name>
</gene>
<sequence>MSAVQVLGVPSESYRFGFKFLYMCLGQSINSLLTAYLFLPVFFRLGVTSTNQYLKMRFGKGMQLLGSLQFLLATLLYTGIVLYAPALILNQATGLNMWMSLFSTGIICTVYTTLGGIKGSTLHPPSEETMGVLPSFTGSCSLANITMSHNSNQKQKSISTVLHPNDKRGIFNFYSTSYLYFGAMATSTVVLVGLVVSYATGPTKRSQIEEGLLWWDLNKKKEEIPSQHRDRMPEKPQVIPLMNLNKEEVL</sequence>
<feature type="transmembrane region" description="Helical" evidence="12">
    <location>
        <begin position="20"/>
        <end position="43"/>
    </location>
</feature>
<keyword evidence="6 12" id="KW-1133">Transmembrane helix</keyword>
<dbReference type="PANTHER" id="PTHR42985">
    <property type="entry name" value="SODIUM-COUPLED MONOCARBOXYLATE TRANSPORTER"/>
    <property type="match status" value="1"/>
</dbReference>
<dbReference type="GO" id="GO:1904200">
    <property type="term" value="P:iodide transmembrane transport"/>
    <property type="evidence" value="ECO:0007669"/>
    <property type="project" value="TreeGrafter"/>
</dbReference>
<dbReference type="InterPro" id="IPR038377">
    <property type="entry name" value="Na/Glc_symporter_sf"/>
</dbReference>
<comment type="similarity">
    <text evidence="2 11">Belongs to the sodium:solute symporter (SSF) (TC 2.A.21) family.</text>
</comment>
<dbReference type="GO" id="GO:0015293">
    <property type="term" value="F:symporter activity"/>
    <property type="evidence" value="ECO:0007669"/>
    <property type="project" value="TreeGrafter"/>
</dbReference>
<keyword evidence="3" id="KW-0813">Transport</keyword>
<evidence type="ECO:0000256" key="4">
    <source>
        <dbReference type="ARBA" id="ARBA00022475"/>
    </source>
</evidence>
<keyword evidence="5 12" id="KW-0812">Transmembrane</keyword>
<dbReference type="InterPro" id="IPR001734">
    <property type="entry name" value="Na/solute_symporter"/>
</dbReference>
<dbReference type="Gene3D" id="1.20.1730.10">
    <property type="entry name" value="Sodium/glucose cotransporter"/>
    <property type="match status" value="1"/>
</dbReference>
<feature type="transmembrane region" description="Helical" evidence="12">
    <location>
        <begin position="178"/>
        <end position="199"/>
    </location>
</feature>
<organism evidence="13">
    <name type="scientific">Nothobranchius rachovii</name>
    <name type="common">bluefin notho</name>
    <dbReference type="NCBI Taxonomy" id="451742"/>
    <lineage>
        <taxon>Eukaryota</taxon>
        <taxon>Metazoa</taxon>
        <taxon>Chordata</taxon>
        <taxon>Craniata</taxon>
        <taxon>Vertebrata</taxon>
        <taxon>Euteleostomi</taxon>
        <taxon>Actinopterygii</taxon>
        <taxon>Neopterygii</taxon>
        <taxon>Teleostei</taxon>
        <taxon>Neoteleostei</taxon>
        <taxon>Acanthomorphata</taxon>
        <taxon>Ovalentaria</taxon>
        <taxon>Atherinomorphae</taxon>
        <taxon>Cyprinodontiformes</taxon>
        <taxon>Nothobranchiidae</taxon>
        <taxon>Nothobranchius</taxon>
    </lineage>
</organism>
<keyword evidence="10" id="KW-0739">Sodium transport</keyword>
<evidence type="ECO:0000256" key="10">
    <source>
        <dbReference type="ARBA" id="ARBA00023201"/>
    </source>
</evidence>
<dbReference type="InterPro" id="IPR051163">
    <property type="entry name" value="Sodium:Solute_Symporter_SSF"/>
</dbReference>
<feature type="transmembrane region" description="Helical" evidence="12">
    <location>
        <begin position="95"/>
        <end position="114"/>
    </location>
</feature>
<evidence type="ECO:0000256" key="7">
    <source>
        <dbReference type="ARBA" id="ARBA00023053"/>
    </source>
</evidence>
<dbReference type="PROSITE" id="PS50283">
    <property type="entry name" value="NA_SOLUT_SYMP_3"/>
    <property type="match status" value="1"/>
</dbReference>
<protein>
    <submittedName>
        <fullName evidence="13">Solute carrier family 5 (Sodium iodide symporter), member 5</fullName>
    </submittedName>
</protein>
<accession>A0A1A8QXH4</accession>
<evidence type="ECO:0000313" key="13">
    <source>
        <dbReference type="EMBL" id="SBR97923.1"/>
    </source>
</evidence>
<dbReference type="GO" id="GO:0005886">
    <property type="term" value="C:plasma membrane"/>
    <property type="evidence" value="ECO:0007669"/>
    <property type="project" value="UniProtKB-SubCell"/>
</dbReference>
<dbReference type="EMBL" id="HAEI01006516">
    <property type="protein sequence ID" value="SBR97923.1"/>
    <property type="molecule type" value="Transcribed_RNA"/>
</dbReference>
<dbReference type="Pfam" id="PF00474">
    <property type="entry name" value="SSF"/>
    <property type="match status" value="1"/>
</dbReference>
<evidence type="ECO:0000256" key="11">
    <source>
        <dbReference type="RuleBase" id="RU362091"/>
    </source>
</evidence>
<dbReference type="PANTHER" id="PTHR42985:SF11">
    <property type="entry name" value="SODIUM_IODIDE COTRANSPORTER"/>
    <property type="match status" value="1"/>
</dbReference>
<reference evidence="13" key="1">
    <citation type="submission" date="2016-05" db="EMBL/GenBank/DDBJ databases">
        <authorList>
            <person name="Lavstsen T."/>
            <person name="Jespersen J.S."/>
        </authorList>
    </citation>
    <scope>NUCLEOTIDE SEQUENCE</scope>
    <source>
        <tissue evidence="13">Brain</tissue>
    </source>
</reference>
<keyword evidence="7" id="KW-0915">Sodium</keyword>
<evidence type="ECO:0000256" key="6">
    <source>
        <dbReference type="ARBA" id="ARBA00022989"/>
    </source>
</evidence>
<evidence type="ECO:0000256" key="12">
    <source>
        <dbReference type="SAM" id="Phobius"/>
    </source>
</evidence>
<evidence type="ECO:0000256" key="1">
    <source>
        <dbReference type="ARBA" id="ARBA00004651"/>
    </source>
</evidence>
<keyword evidence="8" id="KW-0406">Ion transport</keyword>
<proteinExistence type="inferred from homology"/>
<evidence type="ECO:0000256" key="9">
    <source>
        <dbReference type="ARBA" id="ARBA00023136"/>
    </source>
</evidence>